<organism evidence="5 6">
    <name type="scientific">Amedibacillus dolichus</name>
    <dbReference type="NCBI Taxonomy" id="31971"/>
    <lineage>
        <taxon>Bacteria</taxon>
        <taxon>Bacillati</taxon>
        <taxon>Bacillota</taxon>
        <taxon>Erysipelotrichia</taxon>
        <taxon>Erysipelotrichales</taxon>
        <taxon>Erysipelotrichaceae</taxon>
        <taxon>Amedibacillus</taxon>
    </lineage>
</organism>
<dbReference type="NCBIfam" id="TIGR00005">
    <property type="entry name" value="rluA_subfam"/>
    <property type="match status" value="1"/>
</dbReference>
<dbReference type="Gene3D" id="3.30.2350.10">
    <property type="entry name" value="Pseudouridine synthase"/>
    <property type="match status" value="1"/>
</dbReference>
<keyword evidence="3 5" id="KW-0413">Isomerase</keyword>
<sequence>MKLSVCEQQLHISIQEPTDCDHVLEDLHLSRKSRYLLYQERRILRNGQVVSRSIPLGREDQLVLLPAPVDEPIPIWDHPIDILYEDEVLLIVNKEPQMLVHSDGNNTSHTLCNCVAGYYARTHQDHPIRPLHRLDVETSGILLFCKCPLLQPLLDDRMKNKQIHRSYLAIVQGRFPKRVQLYTDPIGRDRHDARRYITHPKGKPAQTSVSLVHYDPQHDRSLIRCRLFTGRTHQIRVHLASHGFPLLNDPLYGKKSRGNGRLALHSASVSLQHPLSEKPLVIECPLPQDLRLLIE</sequence>
<comment type="caution">
    <text evidence="5">The sequence shown here is derived from an EMBL/GenBank/DDBJ whole genome shotgun (WGS) entry which is preliminary data.</text>
</comment>
<keyword evidence="6" id="KW-1185">Reference proteome</keyword>
<name>A0ABT7UCS6_9FIRM</name>
<reference evidence="5 6" key="3">
    <citation type="submission" date="2023-06" db="EMBL/GenBank/DDBJ databases">
        <authorList>
            <person name="Zeman M."/>
            <person name="Kubasova T."/>
            <person name="Jahodarova E."/>
            <person name="Nykrynova M."/>
            <person name="Rychlik I."/>
        </authorList>
    </citation>
    <scope>NUCLEOTIDE SEQUENCE [LARGE SCALE GENOMIC DNA]</scope>
    <source>
        <strain evidence="5 6">ET39</strain>
    </source>
</reference>
<feature type="domain" description="Pseudouridine synthase RsuA/RluA-like" evidence="4">
    <location>
        <begin position="89"/>
        <end position="241"/>
    </location>
</feature>
<dbReference type="RefSeq" id="WP_289607275.1">
    <property type="nucleotide sequence ID" value="NZ_JAUDCG010000013.1"/>
</dbReference>
<evidence type="ECO:0000256" key="2">
    <source>
        <dbReference type="ARBA" id="ARBA00010876"/>
    </source>
</evidence>
<evidence type="ECO:0000259" key="4">
    <source>
        <dbReference type="Pfam" id="PF00849"/>
    </source>
</evidence>
<dbReference type="CDD" id="cd02869">
    <property type="entry name" value="PseudoU_synth_RluA_like"/>
    <property type="match status" value="1"/>
</dbReference>
<dbReference type="GO" id="GO:0016853">
    <property type="term" value="F:isomerase activity"/>
    <property type="evidence" value="ECO:0007669"/>
    <property type="project" value="UniProtKB-KW"/>
</dbReference>
<reference evidence="5 6" key="1">
    <citation type="submission" date="2023-06" db="EMBL/GenBank/DDBJ databases">
        <title>Identification and characterization of horizontal gene transfer across gut microbiota members of farm animals based on homology search.</title>
        <authorList>
            <person name="Schwarzerova J."/>
            <person name="Nykrynova M."/>
            <person name="Jureckova K."/>
            <person name="Cejkova D."/>
            <person name="Rychlik I."/>
        </authorList>
    </citation>
    <scope>NUCLEOTIDE SEQUENCE [LARGE SCALE GENOMIC DNA]</scope>
    <source>
        <strain evidence="5 6">ET39</strain>
    </source>
</reference>
<reference evidence="6" key="2">
    <citation type="submission" date="2023-06" db="EMBL/GenBank/DDBJ databases">
        <title>Identification and characterization of horizontal gene transfer across gut microbiota members of farm animals based on homology search.</title>
        <authorList>
            <person name="Zeman M."/>
            <person name="Kubasova T."/>
            <person name="Jahodarova E."/>
            <person name="Nykrynova M."/>
            <person name="Rychlik I."/>
        </authorList>
    </citation>
    <scope>NUCLEOTIDE SEQUENCE [LARGE SCALE GENOMIC DNA]</scope>
    <source>
        <strain evidence="6">ET39</strain>
    </source>
</reference>
<evidence type="ECO:0000313" key="5">
    <source>
        <dbReference type="EMBL" id="MDM8156808.1"/>
    </source>
</evidence>
<dbReference type="InterPro" id="IPR006224">
    <property type="entry name" value="PsdUridine_synth_RluA-like_CS"/>
</dbReference>
<dbReference type="EMBL" id="JAUDCG010000013">
    <property type="protein sequence ID" value="MDM8156808.1"/>
    <property type="molecule type" value="Genomic_DNA"/>
</dbReference>
<evidence type="ECO:0000313" key="6">
    <source>
        <dbReference type="Proteomes" id="UP001529340"/>
    </source>
</evidence>
<dbReference type="Pfam" id="PF00849">
    <property type="entry name" value="PseudoU_synth_2"/>
    <property type="match status" value="1"/>
</dbReference>
<evidence type="ECO:0000256" key="3">
    <source>
        <dbReference type="RuleBase" id="RU362028"/>
    </source>
</evidence>
<dbReference type="Proteomes" id="UP001529340">
    <property type="component" value="Unassembled WGS sequence"/>
</dbReference>
<dbReference type="EC" id="5.4.99.-" evidence="3"/>
<comment type="similarity">
    <text evidence="2 3">Belongs to the pseudouridine synthase RluA family.</text>
</comment>
<dbReference type="PANTHER" id="PTHR21600">
    <property type="entry name" value="MITOCHONDRIAL RNA PSEUDOURIDINE SYNTHASE"/>
    <property type="match status" value="1"/>
</dbReference>
<dbReference type="InterPro" id="IPR050188">
    <property type="entry name" value="RluA_PseudoU_synthase"/>
</dbReference>
<evidence type="ECO:0000256" key="1">
    <source>
        <dbReference type="ARBA" id="ARBA00000073"/>
    </source>
</evidence>
<dbReference type="PROSITE" id="PS01129">
    <property type="entry name" value="PSI_RLU"/>
    <property type="match status" value="1"/>
</dbReference>
<comment type="catalytic activity">
    <reaction evidence="1 3">
        <text>a uridine in RNA = a pseudouridine in RNA</text>
        <dbReference type="Rhea" id="RHEA:48348"/>
        <dbReference type="Rhea" id="RHEA-COMP:12068"/>
        <dbReference type="Rhea" id="RHEA-COMP:12069"/>
        <dbReference type="ChEBI" id="CHEBI:65314"/>
        <dbReference type="ChEBI" id="CHEBI:65315"/>
    </reaction>
</comment>
<dbReference type="PANTHER" id="PTHR21600:SF87">
    <property type="entry name" value="RNA PSEUDOURIDYLATE SYNTHASE DOMAIN-CONTAINING PROTEIN 1"/>
    <property type="match status" value="1"/>
</dbReference>
<gene>
    <name evidence="5" type="ORF">QUV96_04045</name>
</gene>
<dbReference type="InterPro" id="IPR006145">
    <property type="entry name" value="PsdUridine_synth_RsuA/RluA"/>
</dbReference>
<accession>A0ABT7UCS6</accession>
<dbReference type="InterPro" id="IPR006225">
    <property type="entry name" value="PsdUridine_synth_RluC/D"/>
</dbReference>
<dbReference type="InterPro" id="IPR020103">
    <property type="entry name" value="PsdUridine_synth_cat_dom_sf"/>
</dbReference>
<proteinExistence type="inferred from homology"/>
<protein>
    <recommendedName>
        <fullName evidence="3">Pseudouridine synthase</fullName>
        <ecNumber evidence="3">5.4.99.-</ecNumber>
    </recommendedName>
</protein>
<dbReference type="SUPFAM" id="SSF55120">
    <property type="entry name" value="Pseudouridine synthase"/>
    <property type="match status" value="1"/>
</dbReference>
<comment type="function">
    <text evidence="3">Responsible for synthesis of pseudouridine from uracil.</text>
</comment>